<accession>A0ABM9DBR2</accession>
<dbReference type="PANTHER" id="PTHR43155:SF2">
    <property type="entry name" value="CYCLIC DI-GMP PHOSPHODIESTERASE PA4108"/>
    <property type="match status" value="1"/>
</dbReference>
<evidence type="ECO:0000313" key="4">
    <source>
        <dbReference type="Proteomes" id="UP001295463"/>
    </source>
</evidence>
<dbReference type="PROSITE" id="PS51832">
    <property type="entry name" value="HD_GYP"/>
    <property type="match status" value="1"/>
</dbReference>
<protein>
    <submittedName>
        <fullName evidence="3">Metal dependent phosphohydrolase</fullName>
    </submittedName>
</protein>
<dbReference type="InterPro" id="IPR037522">
    <property type="entry name" value="HD_GYP_dom"/>
</dbReference>
<evidence type="ECO:0000313" key="3">
    <source>
        <dbReference type="EMBL" id="CAH2032120.1"/>
    </source>
</evidence>
<keyword evidence="4" id="KW-1185">Reference proteome</keyword>
<evidence type="ECO:0000259" key="2">
    <source>
        <dbReference type="PROSITE" id="PS51832"/>
    </source>
</evidence>
<dbReference type="SUPFAM" id="SSF109604">
    <property type="entry name" value="HD-domain/PDEase-like"/>
    <property type="match status" value="1"/>
</dbReference>
<name>A0ABM9DBR2_9BACT</name>
<dbReference type="InterPro" id="IPR003607">
    <property type="entry name" value="HD/PDEase_dom"/>
</dbReference>
<dbReference type="RefSeq" id="WP_305732896.1">
    <property type="nucleotide sequence ID" value="NZ_OW150024.1"/>
</dbReference>
<dbReference type="SMART" id="SM00471">
    <property type="entry name" value="HDc"/>
    <property type="match status" value="1"/>
</dbReference>
<dbReference type="Proteomes" id="UP001295463">
    <property type="component" value="Chromosome"/>
</dbReference>
<dbReference type="CDD" id="cd00077">
    <property type="entry name" value="HDc"/>
    <property type="match status" value="1"/>
</dbReference>
<feature type="region of interest" description="Disordered" evidence="1">
    <location>
        <begin position="316"/>
        <end position="339"/>
    </location>
</feature>
<feature type="domain" description="HD-GYP" evidence="2">
    <location>
        <begin position="128"/>
        <end position="324"/>
    </location>
</feature>
<organism evidence="3 4">
    <name type="scientific">Trichlorobacter ammonificans</name>
    <dbReference type="NCBI Taxonomy" id="2916410"/>
    <lineage>
        <taxon>Bacteria</taxon>
        <taxon>Pseudomonadati</taxon>
        <taxon>Thermodesulfobacteriota</taxon>
        <taxon>Desulfuromonadia</taxon>
        <taxon>Geobacterales</taxon>
        <taxon>Geobacteraceae</taxon>
        <taxon>Trichlorobacter</taxon>
    </lineage>
</organism>
<sequence length="339" mass="38538">MSDCFWRPISVDCVDPASFPEVALYLKTGGKYVLYKDEQRRFCEADQRRLENSRIEFLYVRSGDLKEVNSYLEQNLSRILDRNDVTGAAKGLILYQTSVNYVIDIFESPEQAACLDRCRSLIRHMMSYVADEEHALESLRTIAAHNDYIFSHSVQVAALNLLIHEKIFRLTQEEMIEVGIGSLLHDFGMTFIADEILEKPGALSEAEYLSVKEHAHKGYEFLKNLGLGEVALHIVRYHHERFDGQGYPSGRQQKDIPRSAQLAAICDTYSALTSERGYRPAYPQAEALRMMREEASNGLFNYEYFRQFEGVMTTTRGVSDQERTHLASTAPGQGGAHDA</sequence>
<reference evidence="3 4" key="1">
    <citation type="submission" date="2022-03" db="EMBL/GenBank/DDBJ databases">
        <authorList>
            <person name="Koch H."/>
        </authorList>
    </citation>
    <scope>NUCLEOTIDE SEQUENCE [LARGE SCALE GENOMIC DNA]</scope>
    <source>
        <strain evidence="3 4">G1</strain>
    </source>
</reference>
<dbReference type="Gene3D" id="1.10.3210.10">
    <property type="entry name" value="Hypothetical protein af1432"/>
    <property type="match status" value="1"/>
</dbReference>
<proteinExistence type="predicted"/>
<dbReference type="Pfam" id="PF13487">
    <property type="entry name" value="HD_5"/>
    <property type="match status" value="1"/>
</dbReference>
<dbReference type="EMBL" id="OW150024">
    <property type="protein sequence ID" value="CAH2032120.1"/>
    <property type="molecule type" value="Genomic_DNA"/>
</dbReference>
<dbReference type="PANTHER" id="PTHR43155">
    <property type="entry name" value="CYCLIC DI-GMP PHOSPHODIESTERASE PA4108-RELATED"/>
    <property type="match status" value="1"/>
</dbReference>
<evidence type="ECO:0000256" key="1">
    <source>
        <dbReference type="SAM" id="MobiDB-lite"/>
    </source>
</evidence>
<gene>
    <name evidence="3" type="ORF">GEAMG1_2284</name>
</gene>